<feature type="compositionally biased region" description="Polar residues" evidence="1">
    <location>
        <begin position="45"/>
        <end position="58"/>
    </location>
</feature>
<evidence type="ECO:0000256" key="2">
    <source>
        <dbReference type="SAM" id="Phobius"/>
    </source>
</evidence>
<dbReference type="EMBL" id="LCIJ01000009">
    <property type="protein sequence ID" value="KKT52712.1"/>
    <property type="molecule type" value="Genomic_DNA"/>
</dbReference>
<name>A0A0G1K902_UNCK3</name>
<reference evidence="3 4" key="1">
    <citation type="journal article" date="2015" name="Nature">
        <title>rRNA introns, odd ribosomes, and small enigmatic genomes across a large radiation of phyla.</title>
        <authorList>
            <person name="Brown C.T."/>
            <person name="Hug L.A."/>
            <person name="Thomas B.C."/>
            <person name="Sharon I."/>
            <person name="Castelle C.J."/>
            <person name="Singh A."/>
            <person name="Wilkins M.J."/>
            <person name="Williams K.H."/>
            <person name="Banfield J.F."/>
        </authorList>
    </citation>
    <scope>NUCLEOTIDE SEQUENCE [LARGE SCALE GENOMIC DNA]</scope>
</reference>
<dbReference type="PATRIC" id="fig|1620410.3.peg.199"/>
<keyword evidence="2" id="KW-1133">Transmembrane helix</keyword>
<sequence length="837" mass="90805">MDEEEVLQPEDEEEGQSEEGQPEETSDSGRRSSRKRRPQRKAQAENSGTSKTPPSQTGGAVKTPSPTPTPIKTSAPTSGFKEKAGEWGKEAASNAARGAAELGWGGIKEVFKRSGLVDDDTAQNLQQIEDNFRGGIEAINRAINAPLEIAQKIKKINDAVRLATELPQRLEQARQILQNAKTLSDVINAYNTLVGSGEVIGATGASGGTAGGVIGGTIAGTGVATGAAIGTGAVTAVELQAAGVTGEAVGAAVVGAAPVWLTILIIILIIVAIVVAVVFLLGKNNISSLAGGSFANKTNYSSMTDQALVEKLKTKMTGCDPQLVIYEQGKGDIDWQKDEKTNQYFHKLDIRLLKTIDYLTEKHRIKIGLLNTGAPTYTQNNLLVGLKQFNPNALDDGDLPENWLEMTAEEQREYLDEALTPEERKASEEVNEQSAISALATGQAMAITEIDRSTIPELQNSGRDACNKPVAAPVAINWQKTQSERLIRPAWEELSWIAGQLDQLTPYFEALYSDQSGRVDTAATNYKLSLIGHYGFGAHAPIVGYINWWSHSPVKSLFMKIKRANELLQRINSWNYADLHPDTLSHAATALANITELNNNISISDPMSYDIVSAMSQAEMMNIIKSFGSPEMAAALRQSVFNIYKMTQVANMVGWDQGGLAYREAYESRNKIRQVAAELLQMPTRVSFTTESPWLDNPAYFESTMAVKQIITFSPEDDLDDGPVDLDVFPFGLDGVGVEGISMDNSGADGQTTAADQHFSHRPIDNGVFSKSTTNFIFDPRKNQINPEIINPFTTTWDKVVDADLWLMGGLVAGTFAPIAAESIETVSYQKFLYVAF</sequence>
<feature type="compositionally biased region" description="Basic and acidic residues" evidence="1">
    <location>
        <begin position="80"/>
        <end position="89"/>
    </location>
</feature>
<keyword evidence="2" id="KW-0812">Transmembrane</keyword>
<feature type="compositionally biased region" description="Basic residues" evidence="1">
    <location>
        <begin position="31"/>
        <end position="40"/>
    </location>
</feature>
<dbReference type="AlphaFoldDB" id="A0A0G1K902"/>
<keyword evidence="2" id="KW-0472">Membrane</keyword>
<accession>A0A0G1K902</accession>
<feature type="region of interest" description="Disordered" evidence="1">
    <location>
        <begin position="1"/>
        <end position="92"/>
    </location>
</feature>
<proteinExistence type="predicted"/>
<evidence type="ECO:0000313" key="4">
    <source>
        <dbReference type="Proteomes" id="UP000034752"/>
    </source>
</evidence>
<gene>
    <name evidence="3" type="ORF">VE96_C0009G0003</name>
</gene>
<evidence type="ECO:0000256" key="1">
    <source>
        <dbReference type="SAM" id="MobiDB-lite"/>
    </source>
</evidence>
<evidence type="ECO:0000313" key="3">
    <source>
        <dbReference type="EMBL" id="KKT52712.1"/>
    </source>
</evidence>
<protein>
    <submittedName>
        <fullName evidence="3">Uncharacterized protein</fullName>
    </submittedName>
</protein>
<comment type="caution">
    <text evidence="3">The sequence shown here is derived from an EMBL/GenBank/DDBJ whole genome shotgun (WGS) entry which is preliminary data.</text>
</comment>
<feature type="transmembrane region" description="Helical" evidence="2">
    <location>
        <begin position="259"/>
        <end position="281"/>
    </location>
</feature>
<organism evidence="3 4">
    <name type="scientific">candidate division Kazan bacterium GW2011_GWA1_44_22</name>
    <dbReference type="NCBI Taxonomy" id="1620410"/>
    <lineage>
        <taxon>Bacteria</taxon>
        <taxon>Bacteria division Kazan-3B-28</taxon>
    </lineage>
</organism>
<feature type="compositionally biased region" description="Acidic residues" evidence="1">
    <location>
        <begin position="1"/>
        <end position="26"/>
    </location>
</feature>
<dbReference type="Proteomes" id="UP000034752">
    <property type="component" value="Unassembled WGS sequence"/>
</dbReference>